<keyword evidence="4" id="KW-1185">Reference proteome</keyword>
<name>A0A1X0P2J1_9TRYP</name>
<dbReference type="GeneID" id="39982986"/>
<dbReference type="OrthoDB" id="276769at2759"/>
<evidence type="ECO:0000259" key="2">
    <source>
        <dbReference type="PROSITE" id="PS50878"/>
    </source>
</evidence>
<dbReference type="RefSeq" id="XP_028885230.1">
    <property type="nucleotide sequence ID" value="XM_029023206.1"/>
</dbReference>
<feature type="region of interest" description="Disordered" evidence="1">
    <location>
        <begin position="447"/>
        <end position="473"/>
    </location>
</feature>
<organism evidence="3 4">
    <name type="scientific">Trypanosoma theileri</name>
    <dbReference type="NCBI Taxonomy" id="67003"/>
    <lineage>
        <taxon>Eukaryota</taxon>
        <taxon>Discoba</taxon>
        <taxon>Euglenozoa</taxon>
        <taxon>Kinetoplastea</taxon>
        <taxon>Metakinetoplastina</taxon>
        <taxon>Trypanosomatida</taxon>
        <taxon>Trypanosomatidae</taxon>
        <taxon>Trypanosoma</taxon>
    </lineage>
</organism>
<reference evidence="3 4" key="1">
    <citation type="submission" date="2017-03" db="EMBL/GenBank/DDBJ databases">
        <title>An alternative strategy for trypanosome survival in the mammalian bloodstream revealed through genome and transcriptome analysis of the ubiquitous bovine parasite Trypanosoma (Megatrypanum) theileri.</title>
        <authorList>
            <person name="Kelly S."/>
            <person name="Ivens A."/>
            <person name="Mott A."/>
            <person name="O'Neill E."/>
            <person name="Emms D."/>
            <person name="Macleod O."/>
            <person name="Voorheis P."/>
            <person name="Matthews J."/>
            <person name="Matthews K."/>
            <person name="Carrington M."/>
        </authorList>
    </citation>
    <scope>NUCLEOTIDE SEQUENCE [LARGE SCALE GENOMIC DNA]</scope>
    <source>
        <strain evidence="3">Edinburgh</strain>
    </source>
</reference>
<gene>
    <name evidence="3" type="ORF">TM35_000061690</name>
</gene>
<comment type="caution">
    <text evidence="3">The sequence shown here is derived from an EMBL/GenBank/DDBJ whole genome shotgun (WGS) entry which is preliminary data.</text>
</comment>
<dbReference type="VEuPathDB" id="TriTrypDB:TM35_000061690"/>
<evidence type="ECO:0000256" key="1">
    <source>
        <dbReference type="SAM" id="MobiDB-lite"/>
    </source>
</evidence>
<sequence>MTVNLYDGLRTSRTIKKTQLSMTDIKRAVEMGKFERVPNGFGLYYSLQPPAEVRNAAPTDESGISITAPTHTTPGHRDDCHQDRRYEGRLPEGFHGVNVFTVAEMKGRRRLITEPHLNGVISRAEIPRCEYPSRLARRQELRYARYMLQIDFEAFYDSIPMMDEGLRNKFVFRARDGALYRLRTLPTGARWSVAVGQAVTWTIVDIDTRCAILTMIDNILIAAPAGEEVEFVRTVRQIIDRIEVVNLCTSPSREELRSWSDSVVLEEAKKTNVFLGEEFTWLDGERKVRNSIKTVAKLKLGLVQQPYRSFTCREFASNVSLILYALHTTRLNPASAFNLLRAYRGVYRQVERGRGWDEPIPYLDPGVRNTMMTLAARLVQNPYWTIAEEVNATYNDEDYDVICFTDASADGWGAIVVTDPPAPPRSENVAEDTWTPHATIYQQRWIHDLNPGGNPRPSPQPGRREEGTRQVPQVSSDTFNARHSAHAEPRAVHLLLQHLERQGVIVPGESIAHEEDVDSDTNVNGPRRRPTRVAVVTDHFPIAHAQRRLNGFVGIGRGYALNRLFEYTNELFHTKAVQVVFFYIAGPRNPADHCSRNFGVDRGTPLITSHPADDCLVPLLRTTYGPICKGQSEAHVTFAGVGNDFDVEDEVEEELMP</sequence>
<accession>A0A1X0P2J1</accession>
<dbReference type="InterPro" id="IPR000477">
    <property type="entry name" value="RT_dom"/>
</dbReference>
<dbReference type="PROSITE" id="PS50878">
    <property type="entry name" value="RT_POL"/>
    <property type="match status" value="1"/>
</dbReference>
<dbReference type="EMBL" id="NBCO01000006">
    <property type="protein sequence ID" value="ORC91164.1"/>
    <property type="molecule type" value="Genomic_DNA"/>
</dbReference>
<evidence type="ECO:0000313" key="3">
    <source>
        <dbReference type="EMBL" id="ORC91164.1"/>
    </source>
</evidence>
<proteinExistence type="predicted"/>
<dbReference type="SUPFAM" id="SSF56672">
    <property type="entry name" value="DNA/RNA polymerases"/>
    <property type="match status" value="1"/>
</dbReference>
<protein>
    <submittedName>
        <fullName evidence="3">TATE DNA transposon protein</fullName>
    </submittedName>
</protein>
<feature type="domain" description="Reverse transcriptase" evidence="2">
    <location>
        <begin position="83"/>
        <end position="279"/>
    </location>
</feature>
<dbReference type="InterPro" id="IPR043502">
    <property type="entry name" value="DNA/RNA_pol_sf"/>
</dbReference>
<dbReference type="Proteomes" id="UP000192257">
    <property type="component" value="Unassembled WGS sequence"/>
</dbReference>
<dbReference type="AlphaFoldDB" id="A0A1X0P2J1"/>
<evidence type="ECO:0000313" key="4">
    <source>
        <dbReference type="Proteomes" id="UP000192257"/>
    </source>
</evidence>